<dbReference type="EMBL" id="CAJOBA010008860">
    <property type="protein sequence ID" value="CAF3838131.1"/>
    <property type="molecule type" value="Genomic_DNA"/>
</dbReference>
<dbReference type="SUPFAM" id="SSF51294">
    <property type="entry name" value="Hedgehog/intein (Hint) domain"/>
    <property type="match status" value="1"/>
</dbReference>
<organism evidence="2 4">
    <name type="scientific">Didymodactylos carnosus</name>
    <dbReference type="NCBI Taxonomy" id="1234261"/>
    <lineage>
        <taxon>Eukaryota</taxon>
        <taxon>Metazoa</taxon>
        <taxon>Spiralia</taxon>
        <taxon>Gnathifera</taxon>
        <taxon>Rotifera</taxon>
        <taxon>Eurotatoria</taxon>
        <taxon>Bdelloidea</taxon>
        <taxon>Philodinida</taxon>
        <taxon>Philodinidae</taxon>
        <taxon>Didymodactylos</taxon>
    </lineage>
</organism>
<dbReference type="InterPro" id="IPR036844">
    <property type="entry name" value="Hint_dom_sf"/>
</dbReference>
<feature type="non-terminal residue" evidence="2">
    <location>
        <position position="1"/>
    </location>
</feature>
<name>A0A8S2E6A1_9BILA</name>
<dbReference type="Gene3D" id="2.170.16.10">
    <property type="entry name" value="Hedgehog/Intein (Hint) domain"/>
    <property type="match status" value="1"/>
</dbReference>
<evidence type="ECO:0000313" key="3">
    <source>
        <dbReference type="EMBL" id="CAF3838131.1"/>
    </source>
</evidence>
<feature type="domain" description="Hedgehog protein Hint" evidence="1">
    <location>
        <begin position="50"/>
        <end position="185"/>
    </location>
</feature>
<comment type="caution">
    <text evidence="2">The sequence shown here is derived from an EMBL/GenBank/DDBJ whole genome shotgun (WGS) entry which is preliminary data.</text>
</comment>
<dbReference type="Pfam" id="PF01079">
    <property type="entry name" value="Hint"/>
    <property type="match status" value="1"/>
</dbReference>
<dbReference type="InterPro" id="IPR001767">
    <property type="entry name" value="Hedgehog_Hint"/>
</dbReference>
<dbReference type="Proteomes" id="UP000682733">
    <property type="component" value="Unassembled WGS sequence"/>
</dbReference>
<evidence type="ECO:0000313" key="4">
    <source>
        <dbReference type="Proteomes" id="UP000677228"/>
    </source>
</evidence>
<reference evidence="2" key="1">
    <citation type="submission" date="2021-02" db="EMBL/GenBank/DDBJ databases">
        <authorList>
            <person name="Nowell W R."/>
        </authorList>
    </citation>
    <scope>NUCLEOTIDE SEQUENCE</scope>
</reference>
<dbReference type="GO" id="GO:0016540">
    <property type="term" value="P:protein autoprocessing"/>
    <property type="evidence" value="ECO:0007669"/>
    <property type="project" value="InterPro"/>
</dbReference>
<dbReference type="PANTHER" id="PTHR11889:SF31">
    <property type="entry name" value="PROTEIN HEDGEHOG"/>
    <property type="match status" value="1"/>
</dbReference>
<dbReference type="Proteomes" id="UP000677228">
    <property type="component" value="Unassembled WGS sequence"/>
</dbReference>
<gene>
    <name evidence="2" type="ORF">OVA965_LOCUS18042</name>
    <name evidence="3" type="ORF">TMI583_LOCUS18051</name>
</gene>
<accession>A0A8S2E6A1</accession>
<protein>
    <recommendedName>
        <fullName evidence="1">Hedgehog protein Hint domain-containing protein</fullName>
    </recommendedName>
</protein>
<dbReference type="PANTHER" id="PTHR11889">
    <property type="entry name" value="HEDGEHOG"/>
    <property type="match status" value="1"/>
</dbReference>
<dbReference type="AlphaFoldDB" id="A0A8S2E6A1"/>
<sequence>MFLLEHWAMRQQEHLEKLNLVIPWNNPYNNPTTVYSGGVYSLIVPTIFLFYTVETDNGRHLSLSNNHYILVHQHGYLSGDQLTLNHSLYVGNPNGSMSISSIVKIKREIKYGVYQPVTLTGTLLVNGIAASSYLNDLKLTHEQLHEILAPLRWWYHLTRLLGDFIHQSTRNKLAVHWLQKRLIWYRDYLPFVYRT</sequence>
<proteinExistence type="predicted"/>
<evidence type="ECO:0000313" key="2">
    <source>
        <dbReference type="EMBL" id="CAF1074164.1"/>
    </source>
</evidence>
<dbReference type="InterPro" id="IPR050387">
    <property type="entry name" value="Hedgehog_Signaling"/>
</dbReference>
<evidence type="ECO:0000259" key="1">
    <source>
        <dbReference type="Pfam" id="PF01079"/>
    </source>
</evidence>
<dbReference type="EMBL" id="CAJNOK010008846">
    <property type="protein sequence ID" value="CAF1074164.1"/>
    <property type="molecule type" value="Genomic_DNA"/>
</dbReference>